<evidence type="ECO:0000313" key="3">
    <source>
        <dbReference type="WBParaSite" id="L893_g24154.t1"/>
    </source>
</evidence>
<feature type="signal peptide" evidence="1">
    <location>
        <begin position="1"/>
        <end position="17"/>
    </location>
</feature>
<dbReference type="WBParaSite" id="L893_g24154.t1">
    <property type="protein sequence ID" value="L893_g24154.t1"/>
    <property type="gene ID" value="L893_g24154"/>
</dbReference>
<dbReference type="PANTHER" id="PTHR21593:SF36">
    <property type="entry name" value="DUF148 DOMAIN-CONTAINING PROTEIN-RELATED"/>
    <property type="match status" value="1"/>
</dbReference>
<sequence>MTALALTLLCLPLAILAYPGMIGDPFSPLGRWHSKNPPCTLPHFVNKLPAEAQAKVRFIWSTYEEGKPCDQEHEETKKVVKALPQDVRRKLFSGLCGPSFLRNASETVRSEFKNVWFDMKMELADKEALFHKLAFSLLTGESLAMFNKWDDELQRRKQEYKEKLESLSPAAQSAYEEWKTLRRQERTFLANLPKEVMDELKSLTPCPYCKKSTSSVKASTTTTTTTTTEAPIEVTTEISATTDSEKVDAEFNIFLDAAVLPNFVAPAECTEYY</sequence>
<protein>
    <submittedName>
        <fullName evidence="3">DUF148 domain-containing protein</fullName>
    </submittedName>
</protein>
<keyword evidence="2" id="KW-1185">Reference proteome</keyword>
<evidence type="ECO:0000256" key="1">
    <source>
        <dbReference type="SAM" id="SignalP"/>
    </source>
</evidence>
<feature type="chain" id="PRO_5009313153" evidence="1">
    <location>
        <begin position="18"/>
        <end position="273"/>
    </location>
</feature>
<evidence type="ECO:0000313" key="2">
    <source>
        <dbReference type="Proteomes" id="UP000095287"/>
    </source>
</evidence>
<organism evidence="2 3">
    <name type="scientific">Steinernema glaseri</name>
    <dbReference type="NCBI Taxonomy" id="37863"/>
    <lineage>
        <taxon>Eukaryota</taxon>
        <taxon>Metazoa</taxon>
        <taxon>Ecdysozoa</taxon>
        <taxon>Nematoda</taxon>
        <taxon>Chromadorea</taxon>
        <taxon>Rhabditida</taxon>
        <taxon>Tylenchina</taxon>
        <taxon>Panagrolaimomorpha</taxon>
        <taxon>Strongyloidoidea</taxon>
        <taxon>Steinernematidae</taxon>
        <taxon>Steinernema</taxon>
    </lineage>
</organism>
<keyword evidence="1" id="KW-0732">Signal</keyword>
<reference evidence="3" key="1">
    <citation type="submission" date="2016-11" db="UniProtKB">
        <authorList>
            <consortium name="WormBaseParasite"/>
        </authorList>
    </citation>
    <scope>IDENTIFICATION</scope>
</reference>
<name>A0A1I7Z9B1_9BILA</name>
<dbReference type="PANTHER" id="PTHR21593">
    <property type="entry name" value="PRION-LIKE- Q/N-RICH -DOMAIN-BEARING PROTEIN PROTEIN"/>
    <property type="match status" value="1"/>
</dbReference>
<accession>A0A1I7Z9B1</accession>
<proteinExistence type="predicted"/>
<dbReference type="InterPro" id="IPR052823">
    <property type="entry name" value="SXP/RAL-2_related"/>
</dbReference>
<dbReference type="AlphaFoldDB" id="A0A1I7Z9B1"/>
<dbReference type="Proteomes" id="UP000095287">
    <property type="component" value="Unplaced"/>
</dbReference>